<dbReference type="Gene3D" id="3.40.800.10">
    <property type="entry name" value="Ureohydrolase domain"/>
    <property type="match status" value="1"/>
</dbReference>
<keyword evidence="2" id="KW-0378">Hydrolase</keyword>
<dbReference type="InterPro" id="IPR006035">
    <property type="entry name" value="Ureohydrolase"/>
</dbReference>
<evidence type="ECO:0000313" key="5">
    <source>
        <dbReference type="EMBL" id="ABM08008.1"/>
    </source>
</evidence>
<comment type="cofactor">
    <cofactor evidence="3">
        <name>Mn(2+)</name>
        <dbReference type="ChEBI" id="CHEBI:29035"/>
    </cofactor>
    <text evidence="3">Binds 2 manganese ions per subunit.</text>
</comment>
<gene>
    <name evidence="5" type="ordered locus">AAur_3785</name>
</gene>
<dbReference type="EMBL" id="CP000474">
    <property type="protein sequence ID" value="ABM08008.1"/>
    <property type="molecule type" value="Genomic_DNA"/>
</dbReference>
<feature type="binding site" evidence="3">
    <location>
        <position position="122"/>
    </location>
    <ligand>
        <name>Mn(2+)</name>
        <dbReference type="ChEBI" id="CHEBI:29035"/>
        <label>1</label>
    </ligand>
</feature>
<evidence type="ECO:0000256" key="4">
    <source>
        <dbReference type="PROSITE-ProRule" id="PRU00742"/>
    </source>
</evidence>
<proteinExistence type="inferred from homology"/>
<dbReference type="GO" id="GO:0033389">
    <property type="term" value="P:putrescine biosynthetic process from arginine, via agmatine"/>
    <property type="evidence" value="ECO:0007669"/>
    <property type="project" value="TreeGrafter"/>
</dbReference>
<dbReference type="InterPro" id="IPR023696">
    <property type="entry name" value="Ureohydrolase_dom_sf"/>
</dbReference>
<feature type="binding site" evidence="3">
    <location>
        <position position="148"/>
    </location>
    <ligand>
        <name>Mn(2+)</name>
        <dbReference type="ChEBI" id="CHEBI:29035"/>
        <label>1</label>
    </ligand>
</feature>
<feature type="binding site" evidence="3">
    <location>
        <position position="150"/>
    </location>
    <ligand>
        <name>Mn(2+)</name>
        <dbReference type="ChEBI" id="CHEBI:29035"/>
        <label>1</label>
    </ligand>
</feature>
<dbReference type="HOGENOM" id="CLU_888765_0_0_11"/>
<feature type="binding site" evidence="3">
    <location>
        <position position="241"/>
    </location>
    <ligand>
        <name>Mn(2+)</name>
        <dbReference type="ChEBI" id="CHEBI:29035"/>
        <label>1</label>
    </ligand>
</feature>
<keyword evidence="6" id="KW-1185">Reference proteome</keyword>
<dbReference type="Proteomes" id="UP000000637">
    <property type="component" value="Chromosome"/>
</dbReference>
<dbReference type="eggNOG" id="COG0010">
    <property type="taxonomic scope" value="Bacteria"/>
</dbReference>
<feature type="binding site" evidence="3">
    <location>
        <position position="146"/>
    </location>
    <ligand>
        <name>Mn(2+)</name>
        <dbReference type="ChEBI" id="CHEBI:29035"/>
        <label>1</label>
    </ligand>
</feature>
<keyword evidence="1 3" id="KW-0479">Metal-binding</keyword>
<dbReference type="PIRSF" id="PIRSF036979">
    <property type="entry name" value="Arginase"/>
    <property type="match status" value="1"/>
</dbReference>
<accession>A1RB53</accession>
<dbReference type="PANTHER" id="PTHR11358:SF26">
    <property type="entry name" value="GUANIDINO ACID HYDROLASE, MITOCHONDRIAL"/>
    <property type="match status" value="1"/>
</dbReference>
<evidence type="ECO:0000256" key="3">
    <source>
        <dbReference type="PIRSR" id="PIRSR036979-1"/>
    </source>
</evidence>
<name>A1RB53_PAEAT</name>
<sequence length="318" mass="33309">MTRNVMLRKPPRGFAGLAVGADPRDLGSARVAILGVASSAGSPHDGAENGPAFLRAASRRYTWGYPDGCLMNAETRRTDFAAVDLGDIVPVGSSAQEVADEIGSVVADLDSRSVPCVIGGDHSITAGVISGLIARGTAPARVIQFDQHLDIQLWEPVTSKPLDPLFNTNVISHVGEQLGRRSVLQVGMDPFIAISASSSAELSGRLDVSAGIIPVTSPLLRDEPGLVEALGSEVPTYVSIDVDVIQQAQMGSTGYPAHIGMDTADLIRVLDVVLRNNPIVGLDIVEFSAAREAREPAVLADAMRAADLLMGAISRLTS</sequence>
<organism evidence="5 6">
    <name type="scientific">Paenarthrobacter aurescens (strain TC1)</name>
    <dbReference type="NCBI Taxonomy" id="290340"/>
    <lineage>
        <taxon>Bacteria</taxon>
        <taxon>Bacillati</taxon>
        <taxon>Actinomycetota</taxon>
        <taxon>Actinomycetes</taxon>
        <taxon>Micrococcales</taxon>
        <taxon>Micrococcaceae</taxon>
        <taxon>Paenarthrobacter</taxon>
    </lineage>
</organism>
<dbReference type="KEGG" id="aau:AAur_3785"/>
<feature type="binding site" evidence="3">
    <location>
        <position position="243"/>
    </location>
    <ligand>
        <name>Mn(2+)</name>
        <dbReference type="ChEBI" id="CHEBI:29035"/>
        <label>1</label>
    </ligand>
</feature>
<comment type="similarity">
    <text evidence="4">Belongs to the arginase family.</text>
</comment>
<dbReference type="GO" id="GO:0008783">
    <property type="term" value="F:agmatinase activity"/>
    <property type="evidence" value="ECO:0007669"/>
    <property type="project" value="TreeGrafter"/>
</dbReference>
<protein>
    <submittedName>
        <fullName evidence="5">Arginase family protein</fullName>
    </submittedName>
</protein>
<keyword evidence="3" id="KW-0464">Manganese</keyword>
<dbReference type="AlphaFoldDB" id="A1RB53"/>
<reference evidence="5 6" key="1">
    <citation type="journal article" date="2006" name="PLoS Genet.">
        <title>Secrets of soil survival revealed by the genome sequence of Arthrobacter aurescens TC1.</title>
        <authorList>
            <person name="Mongodin E.F."/>
            <person name="Shapir N."/>
            <person name="Daugherty S.C."/>
            <person name="DeBoy R.T."/>
            <person name="Emerson J.B."/>
            <person name="Shvartzbeyn A."/>
            <person name="Radune D."/>
            <person name="Vamathevan J."/>
            <person name="Riggs F."/>
            <person name="Grinberg V."/>
            <person name="Khouri H."/>
            <person name="Wackett L.P."/>
            <person name="Nelson K.E."/>
            <person name="Sadowsky M.J."/>
        </authorList>
    </citation>
    <scope>NUCLEOTIDE SEQUENCE [LARGE SCALE GENOMIC DNA]</scope>
    <source>
        <strain evidence="5 6">TC1</strain>
    </source>
</reference>
<dbReference type="STRING" id="290340.AAur_3785"/>
<evidence type="ECO:0000256" key="2">
    <source>
        <dbReference type="ARBA" id="ARBA00022801"/>
    </source>
</evidence>
<dbReference type="SUPFAM" id="SSF52768">
    <property type="entry name" value="Arginase/deacetylase"/>
    <property type="match status" value="1"/>
</dbReference>
<evidence type="ECO:0000256" key="1">
    <source>
        <dbReference type="ARBA" id="ARBA00022723"/>
    </source>
</evidence>
<dbReference type="PANTHER" id="PTHR11358">
    <property type="entry name" value="ARGINASE/AGMATINASE"/>
    <property type="match status" value="1"/>
</dbReference>
<dbReference type="PRINTS" id="PR00116">
    <property type="entry name" value="ARGINASE"/>
</dbReference>
<dbReference type="PROSITE" id="PS51409">
    <property type="entry name" value="ARGINASE_2"/>
    <property type="match status" value="1"/>
</dbReference>
<dbReference type="Pfam" id="PF00491">
    <property type="entry name" value="Arginase"/>
    <property type="match status" value="2"/>
</dbReference>
<evidence type="ECO:0000313" key="6">
    <source>
        <dbReference type="Proteomes" id="UP000000637"/>
    </source>
</evidence>
<dbReference type="GO" id="GO:0046872">
    <property type="term" value="F:metal ion binding"/>
    <property type="evidence" value="ECO:0007669"/>
    <property type="project" value="UniProtKB-KW"/>
</dbReference>